<dbReference type="AlphaFoldDB" id="A0AA36CKX1"/>
<feature type="non-terminal residue" evidence="2">
    <location>
        <position position="1"/>
    </location>
</feature>
<keyword evidence="1" id="KW-0472">Membrane</keyword>
<proteinExistence type="predicted"/>
<keyword evidence="1" id="KW-1133">Transmembrane helix</keyword>
<accession>A0AA36CKX1</accession>
<reference evidence="2" key="1">
    <citation type="submission" date="2023-06" db="EMBL/GenBank/DDBJ databases">
        <authorList>
            <person name="Delattre M."/>
        </authorList>
    </citation>
    <scope>NUCLEOTIDE SEQUENCE</scope>
    <source>
        <strain evidence="2">AF72</strain>
    </source>
</reference>
<organism evidence="2 3">
    <name type="scientific">Mesorhabditis spiculigera</name>
    <dbReference type="NCBI Taxonomy" id="96644"/>
    <lineage>
        <taxon>Eukaryota</taxon>
        <taxon>Metazoa</taxon>
        <taxon>Ecdysozoa</taxon>
        <taxon>Nematoda</taxon>
        <taxon>Chromadorea</taxon>
        <taxon>Rhabditida</taxon>
        <taxon>Rhabditina</taxon>
        <taxon>Rhabditomorpha</taxon>
        <taxon>Rhabditoidea</taxon>
        <taxon>Rhabditidae</taxon>
        <taxon>Mesorhabditinae</taxon>
        <taxon>Mesorhabditis</taxon>
    </lineage>
</organism>
<gene>
    <name evidence="2" type="ORF">MSPICULIGERA_LOCUS8395</name>
</gene>
<evidence type="ECO:0000256" key="1">
    <source>
        <dbReference type="SAM" id="Phobius"/>
    </source>
</evidence>
<protein>
    <submittedName>
        <fullName evidence="2">Uncharacterized protein</fullName>
    </submittedName>
</protein>
<sequence length="293" mass="32837">MESTTITAVANTHKNGTVNGADGETLYYYVDASFPESDSPCRKGSGDLMYSGEDVAYQWNFLPVRPETRDSFDSSVMASCFLIPGNQPQSMFSTYLVAKRSPAHRIVKAALLLSSLCRCYSSCVKIYEAVCIFDYLLLMRNLPNDDGSYLCYAGYFFSPNYYLIKYDYIWSTSAKELCDTANTMWFGCITVSTITSMGTFWRLKLKTIKETNELEAKNDSLLVSALAFASLAFFTDFLVISITDDNWKLNTVIGNVANTFRNIIFICYGSVCRPPVPEKKVPVITVKAQSCDF</sequence>
<keyword evidence="1" id="KW-0812">Transmembrane</keyword>
<evidence type="ECO:0000313" key="2">
    <source>
        <dbReference type="EMBL" id="CAJ0569940.1"/>
    </source>
</evidence>
<dbReference type="Proteomes" id="UP001177023">
    <property type="component" value="Unassembled WGS sequence"/>
</dbReference>
<keyword evidence="3" id="KW-1185">Reference proteome</keyword>
<feature type="transmembrane region" description="Helical" evidence="1">
    <location>
        <begin position="183"/>
        <end position="201"/>
    </location>
</feature>
<name>A0AA36CKX1_9BILA</name>
<feature type="transmembrane region" description="Helical" evidence="1">
    <location>
        <begin position="221"/>
        <end position="242"/>
    </location>
</feature>
<dbReference type="EMBL" id="CATQJA010002205">
    <property type="protein sequence ID" value="CAJ0569940.1"/>
    <property type="molecule type" value="Genomic_DNA"/>
</dbReference>
<comment type="caution">
    <text evidence="2">The sequence shown here is derived from an EMBL/GenBank/DDBJ whole genome shotgun (WGS) entry which is preliminary data.</text>
</comment>
<evidence type="ECO:0000313" key="3">
    <source>
        <dbReference type="Proteomes" id="UP001177023"/>
    </source>
</evidence>